<evidence type="ECO:0000256" key="1">
    <source>
        <dbReference type="ARBA" id="ARBA00000085"/>
    </source>
</evidence>
<dbReference type="EMBL" id="JACCDF010000006">
    <property type="protein sequence ID" value="NYS60736.1"/>
    <property type="molecule type" value="Genomic_DNA"/>
</dbReference>
<keyword evidence="8" id="KW-1133">Transmembrane helix</keyword>
<dbReference type="PROSITE" id="PS50109">
    <property type="entry name" value="HIS_KIN"/>
    <property type="match status" value="1"/>
</dbReference>
<dbReference type="AlphaFoldDB" id="A0A7Z0LKN6"/>
<sequence length="424" mass="46658">MPTELLLPLSTPNRNLVRLTIVRGITWTGFLIAIIVGVELLAFELPVLAVVSVVIAMGALNIITWWRLGRPRAVDHSEYLLHLLADIAGLTLLFYFTGGATNPFVTYYLVPVTIAAATLPWRHSWIIALVAMTGYSLLMFHYHAIPQLGHINSDSPLSLHVLGMWLNFGLSAGLVTFFIYKMADALRRRDQALSRTREAALRNEQVLAVATQAAGTAHELGTPLSTMAVLLNEMENEVDASSPLGEDIALLRRQVDTCKSRLQHLVSHADRRRMAVPEVRDAQQWLAEVVQRWLVLRPDVSHQLDVAERRGRPWLAVDATLDQALTNLLNNAADANPEQIAIRLDWQDDSVIIDIRDHGPGISLSIADQLGDTFVSTKSKGMGIGLFLTHATINRLGGGVSLYNHPEGGTLTEVILPRSSPPST</sequence>
<dbReference type="SUPFAM" id="SSF55874">
    <property type="entry name" value="ATPase domain of HSP90 chaperone/DNA topoisomerase II/histidine kinase"/>
    <property type="match status" value="1"/>
</dbReference>
<keyword evidence="8" id="KW-0472">Membrane</keyword>
<dbReference type="RefSeq" id="WP_179930070.1">
    <property type="nucleotide sequence ID" value="NZ_JACCDF010000006.1"/>
</dbReference>
<evidence type="ECO:0000256" key="6">
    <source>
        <dbReference type="ARBA" id="ARBA00022777"/>
    </source>
</evidence>
<dbReference type="Gene3D" id="3.30.565.10">
    <property type="entry name" value="Histidine kinase-like ATPase, C-terminal domain"/>
    <property type="match status" value="1"/>
</dbReference>
<evidence type="ECO:0000256" key="4">
    <source>
        <dbReference type="ARBA" id="ARBA00022679"/>
    </source>
</evidence>
<dbReference type="CDD" id="cd00082">
    <property type="entry name" value="HisKA"/>
    <property type="match status" value="1"/>
</dbReference>
<name>A0A7Z0LKN6_9GAMM</name>
<evidence type="ECO:0000259" key="9">
    <source>
        <dbReference type="PROSITE" id="PS50109"/>
    </source>
</evidence>
<keyword evidence="6 10" id="KW-0418">Kinase</keyword>
<evidence type="ECO:0000256" key="5">
    <source>
        <dbReference type="ARBA" id="ARBA00022741"/>
    </source>
</evidence>
<dbReference type="InterPro" id="IPR036890">
    <property type="entry name" value="HATPase_C_sf"/>
</dbReference>
<keyword evidence="5" id="KW-0547">Nucleotide-binding</keyword>
<keyword evidence="7" id="KW-0067">ATP-binding</keyword>
<reference evidence="10 11" key="1">
    <citation type="journal article" date="2015" name="Int. J. Syst. Evol. Microbiol.">
        <title>Halomonas salicampi sp. nov., a halotolerant and alkalitolerant bacterium isolated from a saltern soil.</title>
        <authorList>
            <person name="Lee J.C."/>
            <person name="Kim Y.S."/>
            <person name="Yun B.S."/>
            <person name="Whang K.S."/>
        </authorList>
    </citation>
    <scope>NUCLEOTIDE SEQUENCE [LARGE SCALE GENOMIC DNA]</scope>
    <source>
        <strain evidence="10 11">BH103</strain>
    </source>
</reference>
<dbReference type="GO" id="GO:0005886">
    <property type="term" value="C:plasma membrane"/>
    <property type="evidence" value="ECO:0007669"/>
    <property type="project" value="UniProtKB-SubCell"/>
</dbReference>
<evidence type="ECO:0000313" key="10">
    <source>
        <dbReference type="EMBL" id="NYS60736.1"/>
    </source>
</evidence>
<accession>A0A7Z0LKN6</accession>
<dbReference type="InterPro" id="IPR050980">
    <property type="entry name" value="2C_sensor_his_kinase"/>
</dbReference>
<evidence type="ECO:0000256" key="8">
    <source>
        <dbReference type="SAM" id="Phobius"/>
    </source>
</evidence>
<dbReference type="Pfam" id="PF25323">
    <property type="entry name" value="6TM_PilS"/>
    <property type="match status" value="1"/>
</dbReference>
<dbReference type="InterPro" id="IPR005467">
    <property type="entry name" value="His_kinase_dom"/>
</dbReference>
<dbReference type="PANTHER" id="PTHR44936">
    <property type="entry name" value="SENSOR PROTEIN CREC"/>
    <property type="match status" value="1"/>
</dbReference>
<dbReference type="SMART" id="SM00387">
    <property type="entry name" value="HATPase_c"/>
    <property type="match status" value="1"/>
</dbReference>
<gene>
    <name evidence="10" type="ORF">HZS81_08170</name>
</gene>
<dbReference type="Proteomes" id="UP000586119">
    <property type="component" value="Unassembled WGS sequence"/>
</dbReference>
<keyword evidence="4" id="KW-0808">Transferase</keyword>
<organism evidence="10 11">
    <name type="scientific">Vreelandella salicampi</name>
    <dbReference type="NCBI Taxonomy" id="1449798"/>
    <lineage>
        <taxon>Bacteria</taxon>
        <taxon>Pseudomonadati</taxon>
        <taxon>Pseudomonadota</taxon>
        <taxon>Gammaproteobacteria</taxon>
        <taxon>Oceanospirillales</taxon>
        <taxon>Halomonadaceae</taxon>
        <taxon>Vreelandella</taxon>
    </lineage>
</organism>
<evidence type="ECO:0000313" key="11">
    <source>
        <dbReference type="Proteomes" id="UP000586119"/>
    </source>
</evidence>
<keyword evidence="11" id="KW-1185">Reference proteome</keyword>
<protein>
    <recommendedName>
        <fullName evidence="2">histidine kinase</fullName>
        <ecNumber evidence="2">2.7.13.3</ecNumber>
    </recommendedName>
</protein>
<feature type="transmembrane region" description="Helical" evidence="8">
    <location>
        <begin position="47"/>
        <end position="68"/>
    </location>
</feature>
<dbReference type="GO" id="GO:0000155">
    <property type="term" value="F:phosphorelay sensor kinase activity"/>
    <property type="evidence" value="ECO:0007669"/>
    <property type="project" value="InterPro"/>
</dbReference>
<keyword evidence="8" id="KW-0812">Transmembrane</keyword>
<dbReference type="InterPro" id="IPR003661">
    <property type="entry name" value="HisK_dim/P_dom"/>
</dbReference>
<feature type="transmembrane region" description="Helical" evidence="8">
    <location>
        <begin position="157"/>
        <end position="180"/>
    </location>
</feature>
<evidence type="ECO:0000256" key="7">
    <source>
        <dbReference type="ARBA" id="ARBA00022840"/>
    </source>
</evidence>
<dbReference type="EC" id="2.7.13.3" evidence="2"/>
<feature type="transmembrane region" description="Helical" evidence="8">
    <location>
        <begin position="21"/>
        <end position="41"/>
    </location>
</feature>
<dbReference type="InterPro" id="IPR004358">
    <property type="entry name" value="Sig_transdc_His_kin-like_C"/>
</dbReference>
<comment type="catalytic activity">
    <reaction evidence="1">
        <text>ATP + protein L-histidine = ADP + protein N-phospho-L-histidine.</text>
        <dbReference type="EC" id="2.7.13.3"/>
    </reaction>
</comment>
<dbReference type="PRINTS" id="PR00344">
    <property type="entry name" value="BCTRLSENSOR"/>
</dbReference>
<dbReference type="Gene3D" id="1.10.287.130">
    <property type="match status" value="1"/>
</dbReference>
<feature type="domain" description="Histidine kinase" evidence="9">
    <location>
        <begin position="215"/>
        <end position="420"/>
    </location>
</feature>
<evidence type="ECO:0000256" key="3">
    <source>
        <dbReference type="ARBA" id="ARBA00022553"/>
    </source>
</evidence>
<evidence type="ECO:0000256" key="2">
    <source>
        <dbReference type="ARBA" id="ARBA00012438"/>
    </source>
</evidence>
<proteinExistence type="predicted"/>
<dbReference type="Pfam" id="PF02518">
    <property type="entry name" value="HATPase_c"/>
    <property type="match status" value="1"/>
</dbReference>
<feature type="transmembrane region" description="Helical" evidence="8">
    <location>
        <begin position="126"/>
        <end position="145"/>
    </location>
</feature>
<dbReference type="PANTHER" id="PTHR44936:SF10">
    <property type="entry name" value="SENSOR PROTEIN RSTB"/>
    <property type="match status" value="1"/>
</dbReference>
<comment type="caution">
    <text evidence="10">The sequence shown here is derived from an EMBL/GenBank/DDBJ whole genome shotgun (WGS) entry which is preliminary data.</text>
</comment>
<keyword evidence="3" id="KW-0597">Phosphoprotein</keyword>
<dbReference type="GO" id="GO:0005524">
    <property type="term" value="F:ATP binding"/>
    <property type="evidence" value="ECO:0007669"/>
    <property type="project" value="UniProtKB-KW"/>
</dbReference>
<dbReference type="InterPro" id="IPR003594">
    <property type="entry name" value="HATPase_dom"/>
</dbReference>